<sequence length="167" mass="18473">MPSFDTVLEPNLVELRNAVDQANKEIGNRFDFKGSSAKVELTEKSAKERELVLYADSDFQVDQVRDVLLARLAKRDVDVRFLDLSAKPQKLGGDKLKLVVKVKAGIDAEHGKKIQQALKASKLKVQGAIQGDAVRVSGAKKDDLQAAMALLRKEIADLPLTFNNFRD</sequence>
<protein>
    <recommendedName>
        <fullName evidence="3">Nucleotide-binding protein EV684_107179</fullName>
    </recommendedName>
</protein>
<dbReference type="Pfam" id="PF04461">
    <property type="entry name" value="YajQ"/>
    <property type="match status" value="1"/>
</dbReference>
<dbReference type="Gene3D" id="3.30.70.860">
    <property type="match status" value="1"/>
</dbReference>
<comment type="caution">
    <text evidence="4">The sequence shown here is derived from an EMBL/GenBank/DDBJ whole genome shotgun (WGS) entry which is preliminary data.</text>
</comment>
<dbReference type="InterPro" id="IPR007551">
    <property type="entry name" value="YajQ/Smlt4090-like"/>
</dbReference>
<dbReference type="InterPro" id="IPR035570">
    <property type="entry name" value="UPF0234_N"/>
</dbReference>
<dbReference type="GO" id="GO:0005829">
    <property type="term" value="C:cytosol"/>
    <property type="evidence" value="ECO:0007669"/>
    <property type="project" value="TreeGrafter"/>
</dbReference>
<dbReference type="NCBIfam" id="NF003819">
    <property type="entry name" value="PRK05412.1"/>
    <property type="match status" value="1"/>
</dbReference>
<dbReference type="GO" id="GO:0000166">
    <property type="term" value="F:nucleotide binding"/>
    <property type="evidence" value="ECO:0007669"/>
    <property type="project" value="UniProtKB-UniRule"/>
</dbReference>
<dbReference type="RefSeq" id="WP_132647631.1">
    <property type="nucleotide sequence ID" value="NZ_CP181386.1"/>
</dbReference>
<evidence type="ECO:0000256" key="3">
    <source>
        <dbReference type="HAMAP-Rule" id="MF_00632"/>
    </source>
</evidence>
<evidence type="ECO:0000313" key="4">
    <source>
        <dbReference type="EMBL" id="TCP02173.1"/>
    </source>
</evidence>
<comment type="function">
    <text evidence="3">Nucleotide-binding protein.</text>
</comment>
<keyword evidence="1 3" id="KW-0547">Nucleotide-binding</keyword>
<evidence type="ECO:0000313" key="5">
    <source>
        <dbReference type="Proteomes" id="UP000295106"/>
    </source>
</evidence>
<evidence type="ECO:0000256" key="2">
    <source>
        <dbReference type="ARBA" id="ARBA00093450"/>
    </source>
</evidence>
<dbReference type="PANTHER" id="PTHR30476:SF0">
    <property type="entry name" value="UPF0234 PROTEIN YAJQ"/>
    <property type="match status" value="1"/>
</dbReference>
<gene>
    <name evidence="4" type="ORF">EV684_107179</name>
</gene>
<dbReference type="HAMAP" id="MF_00632">
    <property type="entry name" value="UPF0234"/>
    <property type="match status" value="1"/>
</dbReference>
<dbReference type="InterPro" id="IPR036183">
    <property type="entry name" value="YajQ-like_sf"/>
</dbReference>
<accession>A0A4R2MRX7</accession>
<organism evidence="4 5">
    <name type="scientific">Rubrivivax gelatinosus</name>
    <name type="common">Rhodocyclus gelatinosus</name>
    <name type="synonym">Rhodopseudomonas gelatinosa</name>
    <dbReference type="NCBI Taxonomy" id="28068"/>
    <lineage>
        <taxon>Bacteria</taxon>
        <taxon>Pseudomonadati</taxon>
        <taxon>Pseudomonadota</taxon>
        <taxon>Betaproteobacteria</taxon>
        <taxon>Burkholderiales</taxon>
        <taxon>Sphaerotilaceae</taxon>
        <taxon>Rubrivivax</taxon>
    </lineage>
</organism>
<evidence type="ECO:0000256" key="1">
    <source>
        <dbReference type="ARBA" id="ARBA00022741"/>
    </source>
</evidence>
<comment type="similarity">
    <text evidence="2 3">Belongs to the YajQ family.</text>
</comment>
<reference evidence="4 5" key="1">
    <citation type="submission" date="2019-03" db="EMBL/GenBank/DDBJ databases">
        <title>Genomic Encyclopedia of Type Strains, Phase IV (KMG-IV): sequencing the most valuable type-strain genomes for metagenomic binning, comparative biology and taxonomic classification.</title>
        <authorList>
            <person name="Goeker M."/>
        </authorList>
    </citation>
    <scope>NUCLEOTIDE SEQUENCE [LARGE SCALE GENOMIC DNA]</scope>
    <source>
        <strain evidence="4 5">DSM 1709</strain>
    </source>
</reference>
<proteinExistence type="inferred from homology"/>
<dbReference type="SUPFAM" id="SSF89963">
    <property type="entry name" value="YajQ-like"/>
    <property type="match status" value="2"/>
</dbReference>
<dbReference type="CDD" id="cd11740">
    <property type="entry name" value="YajQ_like"/>
    <property type="match status" value="1"/>
</dbReference>
<dbReference type="InterPro" id="IPR035571">
    <property type="entry name" value="UPF0234-like_C"/>
</dbReference>
<dbReference type="Proteomes" id="UP000295106">
    <property type="component" value="Unassembled WGS sequence"/>
</dbReference>
<dbReference type="OrthoDB" id="9801447at2"/>
<dbReference type="AlphaFoldDB" id="A0A4R2MRX7"/>
<dbReference type="GeneID" id="99686212"/>
<dbReference type="PANTHER" id="PTHR30476">
    <property type="entry name" value="UPF0234 PROTEIN YAJQ"/>
    <property type="match status" value="1"/>
</dbReference>
<dbReference type="EMBL" id="SLXD01000007">
    <property type="protein sequence ID" value="TCP02173.1"/>
    <property type="molecule type" value="Genomic_DNA"/>
</dbReference>
<dbReference type="Gene3D" id="3.30.70.990">
    <property type="entry name" value="YajQ-like, domain 2"/>
    <property type="match status" value="1"/>
</dbReference>
<name>A0A4R2MRX7_RUBGE</name>